<keyword evidence="3" id="KW-1185">Reference proteome</keyword>
<reference evidence="2 3" key="1">
    <citation type="submission" date="2018-07" db="EMBL/GenBank/DDBJ databases">
        <title>Genomic Encyclopedia of Type Strains, Phase III (KMG-III): the genomes of soil and plant-associated and newly described type strains.</title>
        <authorList>
            <person name="Whitman W."/>
        </authorList>
    </citation>
    <scope>NUCLEOTIDE SEQUENCE [LARGE SCALE GENOMIC DNA]</scope>
    <source>
        <strain evidence="2 3">CECT 7287</strain>
    </source>
</reference>
<keyword evidence="1" id="KW-0812">Transmembrane</keyword>
<accession>A0A3D9JNS5</accession>
<gene>
    <name evidence="2" type="ORF">DFP98_11453</name>
</gene>
<dbReference type="Proteomes" id="UP000256977">
    <property type="component" value="Unassembled WGS sequence"/>
</dbReference>
<sequence>MSFNWSNAIIQLIAIGFFGFIIYMLYLVIKKLKK</sequence>
<dbReference type="EMBL" id="QRDZ01000014">
    <property type="protein sequence ID" value="RED75692.1"/>
    <property type="molecule type" value="Genomic_DNA"/>
</dbReference>
<organism evidence="2 3">
    <name type="scientific">Cohnella phaseoli</name>
    <dbReference type="NCBI Taxonomy" id="456490"/>
    <lineage>
        <taxon>Bacteria</taxon>
        <taxon>Bacillati</taxon>
        <taxon>Bacillota</taxon>
        <taxon>Bacilli</taxon>
        <taxon>Bacillales</taxon>
        <taxon>Paenibacillaceae</taxon>
        <taxon>Cohnella</taxon>
    </lineage>
</organism>
<proteinExistence type="predicted"/>
<comment type="caution">
    <text evidence="2">The sequence shown here is derived from an EMBL/GenBank/DDBJ whole genome shotgun (WGS) entry which is preliminary data.</text>
</comment>
<keyword evidence="1" id="KW-0472">Membrane</keyword>
<protein>
    <submittedName>
        <fullName evidence="2">Uncharacterized protein</fullName>
    </submittedName>
</protein>
<feature type="transmembrane region" description="Helical" evidence="1">
    <location>
        <begin position="6"/>
        <end position="29"/>
    </location>
</feature>
<dbReference type="AlphaFoldDB" id="A0A3D9JNS5"/>
<evidence type="ECO:0000313" key="2">
    <source>
        <dbReference type="EMBL" id="RED75692.1"/>
    </source>
</evidence>
<keyword evidence="1" id="KW-1133">Transmembrane helix</keyword>
<name>A0A3D9JNS5_9BACL</name>
<evidence type="ECO:0000313" key="3">
    <source>
        <dbReference type="Proteomes" id="UP000256977"/>
    </source>
</evidence>
<evidence type="ECO:0000256" key="1">
    <source>
        <dbReference type="SAM" id="Phobius"/>
    </source>
</evidence>